<dbReference type="EMBL" id="JADNYJ010000104">
    <property type="protein sequence ID" value="KAF8885067.1"/>
    <property type="molecule type" value="Genomic_DNA"/>
</dbReference>
<sequence length="151" mass="17270">MGSPTMPSLNYPQIATFNFLTDPSRPSVLNSVVAGTNFLEYFSIETKPGSNYTTISRRNGEIYATINWKSQPCPIIEARGTIERQRTSQWARLSSDRRRVRSFFSPVQTLSDTFRLLRRRITMLKGREYAWVPQGQVISVSQDRFVVVNSA</sequence>
<organism evidence="2 3">
    <name type="scientific">Gymnopilus junonius</name>
    <name type="common">Spectacular rustgill mushroom</name>
    <name type="synonym">Gymnopilus spectabilis subsp. junonius</name>
    <dbReference type="NCBI Taxonomy" id="109634"/>
    <lineage>
        <taxon>Eukaryota</taxon>
        <taxon>Fungi</taxon>
        <taxon>Dikarya</taxon>
        <taxon>Basidiomycota</taxon>
        <taxon>Agaricomycotina</taxon>
        <taxon>Agaricomycetes</taxon>
        <taxon>Agaricomycetidae</taxon>
        <taxon>Agaricales</taxon>
        <taxon>Agaricineae</taxon>
        <taxon>Hymenogastraceae</taxon>
        <taxon>Gymnopilus</taxon>
    </lineage>
</organism>
<feature type="domain" description="DUF6593" evidence="1">
    <location>
        <begin position="27"/>
        <end position="134"/>
    </location>
</feature>
<keyword evidence="3" id="KW-1185">Reference proteome</keyword>
<dbReference type="Proteomes" id="UP000724874">
    <property type="component" value="Unassembled WGS sequence"/>
</dbReference>
<dbReference type="AlphaFoldDB" id="A0A9P5NFC7"/>
<reference evidence="2" key="1">
    <citation type="submission" date="2020-11" db="EMBL/GenBank/DDBJ databases">
        <authorList>
            <consortium name="DOE Joint Genome Institute"/>
            <person name="Ahrendt S."/>
            <person name="Riley R."/>
            <person name="Andreopoulos W."/>
            <person name="LaButti K."/>
            <person name="Pangilinan J."/>
            <person name="Ruiz-duenas F.J."/>
            <person name="Barrasa J.M."/>
            <person name="Sanchez-Garcia M."/>
            <person name="Camarero S."/>
            <person name="Miyauchi S."/>
            <person name="Serrano A."/>
            <person name="Linde D."/>
            <person name="Babiker R."/>
            <person name="Drula E."/>
            <person name="Ayuso-Fernandez I."/>
            <person name="Pacheco R."/>
            <person name="Padilla G."/>
            <person name="Ferreira P."/>
            <person name="Barriuso J."/>
            <person name="Kellner H."/>
            <person name="Castanera R."/>
            <person name="Alfaro M."/>
            <person name="Ramirez L."/>
            <person name="Pisabarro A.G."/>
            <person name="Kuo A."/>
            <person name="Tritt A."/>
            <person name="Lipzen A."/>
            <person name="He G."/>
            <person name="Yan M."/>
            <person name="Ng V."/>
            <person name="Cullen D."/>
            <person name="Martin F."/>
            <person name="Rosso M.-N."/>
            <person name="Henrissat B."/>
            <person name="Hibbett D."/>
            <person name="Martinez A.T."/>
            <person name="Grigoriev I.V."/>
        </authorList>
    </citation>
    <scope>NUCLEOTIDE SEQUENCE</scope>
    <source>
        <strain evidence="2">AH 44721</strain>
    </source>
</reference>
<comment type="caution">
    <text evidence="2">The sequence shown here is derived from an EMBL/GenBank/DDBJ whole genome shotgun (WGS) entry which is preliminary data.</text>
</comment>
<evidence type="ECO:0000259" key="1">
    <source>
        <dbReference type="Pfam" id="PF20236"/>
    </source>
</evidence>
<dbReference type="Pfam" id="PF20236">
    <property type="entry name" value="DUF6593"/>
    <property type="match status" value="1"/>
</dbReference>
<dbReference type="InterPro" id="IPR046528">
    <property type="entry name" value="DUF6593"/>
</dbReference>
<accession>A0A9P5NFC7</accession>
<protein>
    <recommendedName>
        <fullName evidence="1">DUF6593 domain-containing protein</fullName>
    </recommendedName>
</protein>
<gene>
    <name evidence="2" type="ORF">CPB84DRAFT_1788638</name>
</gene>
<evidence type="ECO:0000313" key="3">
    <source>
        <dbReference type="Proteomes" id="UP000724874"/>
    </source>
</evidence>
<dbReference type="OrthoDB" id="3191568at2759"/>
<name>A0A9P5NFC7_GYMJU</name>
<proteinExistence type="predicted"/>
<evidence type="ECO:0000313" key="2">
    <source>
        <dbReference type="EMBL" id="KAF8885067.1"/>
    </source>
</evidence>